<dbReference type="InterPro" id="IPR009908">
    <property type="entry name" value="Methylamine_util_MauE"/>
</dbReference>
<evidence type="ECO:0000259" key="6">
    <source>
        <dbReference type="Pfam" id="PF07291"/>
    </source>
</evidence>
<name>A0A3E1P425_9BACT</name>
<reference evidence="7 8" key="1">
    <citation type="submission" date="2018-08" db="EMBL/GenBank/DDBJ databases">
        <title>Chitinophaga sp. K20C18050901, a novel bacterium isolated from forest soil.</title>
        <authorList>
            <person name="Wang C."/>
        </authorList>
    </citation>
    <scope>NUCLEOTIDE SEQUENCE [LARGE SCALE GENOMIC DNA]</scope>
    <source>
        <strain evidence="7 8">K20C18050901</strain>
    </source>
</reference>
<dbReference type="RefSeq" id="WP_116854340.1">
    <property type="nucleotide sequence ID" value="NZ_QTJV01000004.1"/>
</dbReference>
<protein>
    <recommendedName>
        <fullName evidence="6">Methylamine utilisation protein MauE domain-containing protein</fullName>
    </recommendedName>
</protein>
<evidence type="ECO:0000256" key="2">
    <source>
        <dbReference type="ARBA" id="ARBA00022692"/>
    </source>
</evidence>
<dbReference type="GO" id="GO:0030416">
    <property type="term" value="P:methylamine metabolic process"/>
    <property type="evidence" value="ECO:0007669"/>
    <property type="project" value="InterPro"/>
</dbReference>
<keyword evidence="8" id="KW-1185">Reference proteome</keyword>
<dbReference type="OrthoDB" id="680026at2"/>
<feature type="transmembrane region" description="Helical" evidence="5">
    <location>
        <begin position="48"/>
        <end position="67"/>
    </location>
</feature>
<dbReference type="Proteomes" id="UP000261174">
    <property type="component" value="Unassembled WGS sequence"/>
</dbReference>
<feature type="transmembrane region" description="Helical" evidence="5">
    <location>
        <begin position="74"/>
        <end position="95"/>
    </location>
</feature>
<accession>A0A3E1P425</accession>
<evidence type="ECO:0000256" key="3">
    <source>
        <dbReference type="ARBA" id="ARBA00022989"/>
    </source>
</evidence>
<comment type="subcellular location">
    <subcellularLocation>
        <location evidence="1">Membrane</location>
        <topology evidence="1">Multi-pass membrane protein</topology>
    </subcellularLocation>
</comment>
<keyword evidence="3 5" id="KW-1133">Transmembrane helix</keyword>
<dbReference type="EMBL" id="QTJV01000004">
    <property type="protein sequence ID" value="RFM34758.1"/>
    <property type="molecule type" value="Genomic_DNA"/>
</dbReference>
<dbReference type="GO" id="GO:0016020">
    <property type="term" value="C:membrane"/>
    <property type="evidence" value="ECO:0007669"/>
    <property type="project" value="UniProtKB-SubCell"/>
</dbReference>
<keyword evidence="4 5" id="KW-0472">Membrane</keyword>
<sequence>MSIQKTAISTCKNLLVMLFLYTAISKLLNYSETVLQMEKSPFITQYAYLLSWGMPVLEIIIAILLIVDKTRLYGFYASLFLMVLFTAYVFAMMHYSYYLPCSCGGILSLLTWTQHLWVNVFFIFVALTGTIFEKMNHADTKVFHVA</sequence>
<dbReference type="AlphaFoldDB" id="A0A3E1P425"/>
<evidence type="ECO:0000256" key="5">
    <source>
        <dbReference type="SAM" id="Phobius"/>
    </source>
</evidence>
<evidence type="ECO:0000313" key="7">
    <source>
        <dbReference type="EMBL" id="RFM34758.1"/>
    </source>
</evidence>
<evidence type="ECO:0000256" key="1">
    <source>
        <dbReference type="ARBA" id="ARBA00004141"/>
    </source>
</evidence>
<feature type="transmembrane region" description="Helical" evidence="5">
    <location>
        <begin position="12"/>
        <end position="28"/>
    </location>
</feature>
<comment type="caution">
    <text evidence="7">The sequence shown here is derived from an EMBL/GenBank/DDBJ whole genome shotgun (WGS) entry which is preliminary data.</text>
</comment>
<keyword evidence="2 5" id="KW-0812">Transmembrane</keyword>
<evidence type="ECO:0000313" key="8">
    <source>
        <dbReference type="Proteomes" id="UP000261174"/>
    </source>
</evidence>
<organism evidence="7 8">
    <name type="scientific">Chitinophaga silvisoli</name>
    <dbReference type="NCBI Taxonomy" id="2291814"/>
    <lineage>
        <taxon>Bacteria</taxon>
        <taxon>Pseudomonadati</taxon>
        <taxon>Bacteroidota</taxon>
        <taxon>Chitinophagia</taxon>
        <taxon>Chitinophagales</taxon>
        <taxon>Chitinophagaceae</taxon>
        <taxon>Chitinophaga</taxon>
    </lineage>
</organism>
<dbReference type="Pfam" id="PF07291">
    <property type="entry name" value="MauE"/>
    <property type="match status" value="1"/>
</dbReference>
<proteinExistence type="predicted"/>
<feature type="transmembrane region" description="Helical" evidence="5">
    <location>
        <begin position="115"/>
        <end position="132"/>
    </location>
</feature>
<feature type="domain" description="Methylamine utilisation protein MauE" evidence="6">
    <location>
        <begin position="6"/>
        <end position="131"/>
    </location>
</feature>
<evidence type="ECO:0000256" key="4">
    <source>
        <dbReference type="ARBA" id="ARBA00023136"/>
    </source>
</evidence>
<gene>
    <name evidence="7" type="ORF">DXN04_15580</name>
</gene>